<protein>
    <submittedName>
        <fullName evidence="4">Por secretion system C-terminal sorting domain-containing protein</fullName>
    </submittedName>
</protein>
<evidence type="ECO:0000313" key="4">
    <source>
        <dbReference type="EMBL" id="SEH35341.1"/>
    </source>
</evidence>
<keyword evidence="1 2" id="KW-0732">Signal</keyword>
<dbReference type="Proteomes" id="UP000198561">
    <property type="component" value="Unassembled WGS sequence"/>
</dbReference>
<dbReference type="STRING" id="680127.SAMN05421593_2976"/>
<gene>
    <name evidence="4" type="ORF">SAMN05421593_2976</name>
</gene>
<dbReference type="NCBIfam" id="TIGR04183">
    <property type="entry name" value="Por_Secre_tail"/>
    <property type="match status" value="1"/>
</dbReference>
<dbReference type="Pfam" id="PF18962">
    <property type="entry name" value="Por_Secre_tail"/>
    <property type="match status" value="1"/>
</dbReference>
<dbReference type="OrthoDB" id="862563at2"/>
<accession>A0A1H6HHV8</accession>
<evidence type="ECO:0000256" key="1">
    <source>
        <dbReference type="ARBA" id="ARBA00022729"/>
    </source>
</evidence>
<organism evidence="4 5">
    <name type="scientific">Chryseobacterium culicis</name>
    <dbReference type="NCBI Taxonomy" id="680127"/>
    <lineage>
        <taxon>Bacteria</taxon>
        <taxon>Pseudomonadati</taxon>
        <taxon>Bacteroidota</taxon>
        <taxon>Flavobacteriia</taxon>
        <taxon>Flavobacteriales</taxon>
        <taxon>Weeksellaceae</taxon>
        <taxon>Chryseobacterium group</taxon>
        <taxon>Chryseobacterium</taxon>
    </lineage>
</organism>
<dbReference type="AlphaFoldDB" id="A0A1H6HHV8"/>
<name>A0A1H6HHV8_CHRCI</name>
<proteinExistence type="predicted"/>
<dbReference type="PANTHER" id="PTHR32039">
    <property type="entry name" value="MAGNESIUM-CHELATASE SUBUNIT CHLI"/>
    <property type="match status" value="1"/>
</dbReference>
<feature type="chain" id="PRO_5011794367" evidence="2">
    <location>
        <begin position="21"/>
        <end position="320"/>
    </location>
</feature>
<evidence type="ECO:0000313" key="5">
    <source>
        <dbReference type="Proteomes" id="UP000198561"/>
    </source>
</evidence>
<feature type="signal peptide" evidence="2">
    <location>
        <begin position="1"/>
        <end position="20"/>
    </location>
</feature>
<dbReference type="RefSeq" id="WP_089693104.1">
    <property type="nucleotide sequence ID" value="NZ_FNWQ01000003.1"/>
</dbReference>
<dbReference type="InterPro" id="IPR026444">
    <property type="entry name" value="Secre_tail"/>
</dbReference>
<dbReference type="InterPro" id="IPR045006">
    <property type="entry name" value="CHLI-like"/>
</dbReference>
<evidence type="ECO:0000259" key="3">
    <source>
        <dbReference type="Pfam" id="PF18962"/>
    </source>
</evidence>
<evidence type="ECO:0000256" key="2">
    <source>
        <dbReference type="SAM" id="SignalP"/>
    </source>
</evidence>
<reference evidence="4 5" key="1">
    <citation type="submission" date="2016-10" db="EMBL/GenBank/DDBJ databases">
        <authorList>
            <person name="de Groot N.N."/>
        </authorList>
    </citation>
    <scope>NUCLEOTIDE SEQUENCE [LARGE SCALE GENOMIC DNA]</scope>
    <source>
        <strain evidence="4 5">DSM 23031</strain>
    </source>
</reference>
<sequence length="320" mass="35627">MKIKLIFLVFLLFSILNIKAQCTPTITSARLGQKYPGTILFCDTEDEVLSTVQSYGSYQWYKQEWTWQTPNNNPWVAIPGGTSQQLTITGNDQLNYFKVIVMQGDCTAESPAVFADGFVYGLPAMMATYTPGTYQENGGTVNVCNGASVQFDNIFPLVYGKHTWFRCVPASNPPVLGDPCIIPGVAGATYVATSSGKYGFYACTEYCPDQCQMLDPFAFVELNFGNWEFCSNLGTGEAKRKDNSLKIYPNPTAQHLYIGKESDKVYQEVTITDMSGKLVLKKNDHRYNQPIDVSALVPGNYMIVSKSTDGTEYKNRFIKK</sequence>
<feature type="domain" description="Secretion system C-terminal sorting" evidence="3">
    <location>
        <begin position="247"/>
        <end position="315"/>
    </location>
</feature>
<dbReference type="EMBL" id="FNWQ01000003">
    <property type="protein sequence ID" value="SEH35341.1"/>
    <property type="molecule type" value="Genomic_DNA"/>
</dbReference>
<dbReference type="PANTHER" id="PTHR32039:SF9">
    <property type="entry name" value="MAGNESIUM-CHELATASE SUBUNIT CHLI-2, CHLOROPLASTIC"/>
    <property type="match status" value="1"/>
</dbReference>
<dbReference type="GO" id="GO:0015995">
    <property type="term" value="P:chlorophyll biosynthetic process"/>
    <property type="evidence" value="ECO:0007669"/>
    <property type="project" value="TreeGrafter"/>
</dbReference>